<keyword evidence="3" id="KW-1185">Reference proteome</keyword>
<evidence type="ECO:0000313" key="3">
    <source>
        <dbReference type="Proteomes" id="UP000192578"/>
    </source>
</evidence>
<keyword evidence="1" id="KW-0732">Signal</keyword>
<accession>A0A1W0XEL8</accession>
<dbReference type="AlphaFoldDB" id="A0A1W0XEL8"/>
<feature type="chain" id="PRO_5012596643" description="Prohormone-1" evidence="1">
    <location>
        <begin position="25"/>
        <end position="114"/>
    </location>
</feature>
<sequence>MSDSRWMQCWVGLVCGMVLFRGEGHCQPTGGSSLFQIAANSAEAPPFQVAMNVPVTRGLTSDALLDYILNKQSYQRLYNSVAAPQRQALLQQALRKRNKYRLCSVNAVACFGKR</sequence>
<organism evidence="2 3">
    <name type="scientific">Hypsibius exemplaris</name>
    <name type="common">Freshwater tardigrade</name>
    <dbReference type="NCBI Taxonomy" id="2072580"/>
    <lineage>
        <taxon>Eukaryota</taxon>
        <taxon>Metazoa</taxon>
        <taxon>Ecdysozoa</taxon>
        <taxon>Tardigrada</taxon>
        <taxon>Eutardigrada</taxon>
        <taxon>Parachela</taxon>
        <taxon>Hypsibioidea</taxon>
        <taxon>Hypsibiidae</taxon>
        <taxon>Hypsibius</taxon>
    </lineage>
</organism>
<evidence type="ECO:0000313" key="2">
    <source>
        <dbReference type="EMBL" id="OQV25885.1"/>
    </source>
</evidence>
<feature type="signal peptide" evidence="1">
    <location>
        <begin position="1"/>
        <end position="24"/>
    </location>
</feature>
<dbReference type="EMBL" id="MTYJ01000001">
    <property type="protein sequence ID" value="OQV25885.1"/>
    <property type="molecule type" value="Genomic_DNA"/>
</dbReference>
<protein>
    <recommendedName>
        <fullName evidence="4">Prohormone-1</fullName>
    </recommendedName>
</protein>
<dbReference type="OrthoDB" id="6410451at2759"/>
<dbReference type="Proteomes" id="UP000192578">
    <property type="component" value="Unassembled WGS sequence"/>
</dbReference>
<comment type="caution">
    <text evidence="2">The sequence shown here is derived from an EMBL/GenBank/DDBJ whole genome shotgun (WGS) entry which is preliminary data.</text>
</comment>
<name>A0A1W0XEL8_HYPEX</name>
<gene>
    <name evidence="2" type="ORF">BV898_00031</name>
</gene>
<proteinExistence type="predicted"/>
<evidence type="ECO:0000256" key="1">
    <source>
        <dbReference type="SAM" id="SignalP"/>
    </source>
</evidence>
<evidence type="ECO:0008006" key="4">
    <source>
        <dbReference type="Google" id="ProtNLM"/>
    </source>
</evidence>
<reference evidence="3" key="1">
    <citation type="submission" date="2017-01" db="EMBL/GenBank/DDBJ databases">
        <title>Comparative genomics of anhydrobiosis in the tardigrade Hypsibius dujardini.</title>
        <authorList>
            <person name="Yoshida Y."/>
            <person name="Koutsovoulos G."/>
            <person name="Laetsch D."/>
            <person name="Stevens L."/>
            <person name="Kumar S."/>
            <person name="Horikawa D."/>
            <person name="Ishino K."/>
            <person name="Komine S."/>
            <person name="Tomita M."/>
            <person name="Blaxter M."/>
            <person name="Arakawa K."/>
        </authorList>
    </citation>
    <scope>NUCLEOTIDE SEQUENCE [LARGE SCALE GENOMIC DNA]</scope>
    <source>
        <strain evidence="3">Z151</strain>
    </source>
</reference>